<organism evidence="5 6">
    <name type="scientific">Maledivibacter halophilus</name>
    <dbReference type="NCBI Taxonomy" id="36842"/>
    <lineage>
        <taxon>Bacteria</taxon>
        <taxon>Bacillati</taxon>
        <taxon>Bacillota</taxon>
        <taxon>Clostridia</taxon>
        <taxon>Peptostreptococcales</taxon>
        <taxon>Caminicellaceae</taxon>
        <taxon>Maledivibacter</taxon>
    </lineage>
</organism>
<evidence type="ECO:0000256" key="2">
    <source>
        <dbReference type="ARBA" id="ARBA00022840"/>
    </source>
</evidence>
<keyword evidence="1" id="KW-0547">Nucleotide-binding</keyword>
<dbReference type="Pfam" id="PF13426">
    <property type="entry name" value="PAS_9"/>
    <property type="match status" value="1"/>
</dbReference>
<dbReference type="InterPro" id="IPR035965">
    <property type="entry name" value="PAS-like_dom_sf"/>
</dbReference>
<dbReference type="AlphaFoldDB" id="A0A1T5M5K9"/>
<feature type="domain" description="Sigma-54 factor interaction" evidence="3">
    <location>
        <begin position="340"/>
        <end position="566"/>
    </location>
</feature>
<dbReference type="Pfam" id="PF25601">
    <property type="entry name" value="AAA_lid_14"/>
    <property type="match status" value="1"/>
</dbReference>
<dbReference type="GO" id="GO:0005524">
    <property type="term" value="F:ATP binding"/>
    <property type="evidence" value="ECO:0007669"/>
    <property type="project" value="UniProtKB-KW"/>
</dbReference>
<dbReference type="Gene3D" id="3.40.50.300">
    <property type="entry name" value="P-loop containing nucleotide triphosphate hydrolases"/>
    <property type="match status" value="1"/>
</dbReference>
<evidence type="ECO:0000259" key="4">
    <source>
        <dbReference type="PROSITE" id="PS50112"/>
    </source>
</evidence>
<dbReference type="Pfam" id="PF00158">
    <property type="entry name" value="Sigma54_activat"/>
    <property type="match status" value="1"/>
</dbReference>
<dbReference type="Gene3D" id="1.10.8.60">
    <property type="match status" value="1"/>
</dbReference>
<evidence type="ECO:0000256" key="1">
    <source>
        <dbReference type="ARBA" id="ARBA00022741"/>
    </source>
</evidence>
<dbReference type="InterPro" id="IPR003593">
    <property type="entry name" value="AAA+_ATPase"/>
</dbReference>
<evidence type="ECO:0000313" key="5">
    <source>
        <dbReference type="EMBL" id="SKC83527.1"/>
    </source>
</evidence>
<reference evidence="5 6" key="1">
    <citation type="submission" date="2017-02" db="EMBL/GenBank/DDBJ databases">
        <authorList>
            <person name="Peterson S.W."/>
        </authorList>
    </citation>
    <scope>NUCLEOTIDE SEQUENCE [LARGE SCALE GENOMIC DNA]</scope>
    <source>
        <strain evidence="5 6">M1</strain>
    </source>
</reference>
<keyword evidence="6" id="KW-1185">Reference proteome</keyword>
<dbReference type="SMART" id="SM00382">
    <property type="entry name" value="AAA"/>
    <property type="match status" value="1"/>
</dbReference>
<dbReference type="STRING" id="36842.SAMN02194393_03933"/>
<dbReference type="FunFam" id="3.40.50.300:FF:000006">
    <property type="entry name" value="DNA-binding transcriptional regulator NtrC"/>
    <property type="match status" value="1"/>
</dbReference>
<dbReference type="InterPro" id="IPR025662">
    <property type="entry name" value="Sigma_54_int_dom_ATP-bd_1"/>
</dbReference>
<gene>
    <name evidence="5" type="ORF">SAMN02194393_03933</name>
</gene>
<dbReference type="OrthoDB" id="9803970at2"/>
<feature type="domain" description="PAS" evidence="4">
    <location>
        <begin position="209"/>
        <end position="260"/>
    </location>
</feature>
<evidence type="ECO:0000259" key="3">
    <source>
        <dbReference type="PROSITE" id="PS50045"/>
    </source>
</evidence>
<dbReference type="InterPro" id="IPR027417">
    <property type="entry name" value="P-loop_NTPase"/>
</dbReference>
<dbReference type="EMBL" id="FUZT01000010">
    <property type="protein sequence ID" value="SKC83527.1"/>
    <property type="molecule type" value="Genomic_DNA"/>
</dbReference>
<dbReference type="SUPFAM" id="SSF55785">
    <property type="entry name" value="PYP-like sensor domain (PAS domain)"/>
    <property type="match status" value="1"/>
</dbReference>
<dbReference type="SUPFAM" id="SSF52540">
    <property type="entry name" value="P-loop containing nucleoside triphosphate hydrolases"/>
    <property type="match status" value="1"/>
</dbReference>
<protein>
    <submittedName>
        <fullName evidence="5">PAS domain S-box-containing protein</fullName>
    </submittedName>
</protein>
<sequence length="686" mass="79241">MKKKLILITFEVAPKERYLKDLKDFFGEYIEIEGYSIKEGINKIIQGDLALISLSGLTNIAKEYLPDEMEIIYFNRTFKKGSFQQLYDLPSGTKAMLVNNSKIGAFDTISLLYEMGIKHVDFIPVYPNMRDIPDLKCAVTPGQTHHVPKNVEKIINIDWRVLDVSTLMSIISKLDILDEELDKKLENYLNTIVPISHGLHYIFKSSHEIKNKLNIILDVIDDGVIVIDEDYKVIHYNRSIEKILGINEESIMNKNVREIISSHPTMNEVLEEKYVEDLILKHDKTNKSLIITKRPIMDDNRIYGYVLIIKDKTEIENLENELRRQLVDRGYIAKYRFEDIVGVSDNIIESKNKAKKISGIEAPVIITGESGTGKELFAQAIHNNSKRMNKPFLGINCASLSSDLLESELFGYEEGAFTGARKGGKKGLFELAHLGSLFLDEISELPMYMQAKLLRVLQEKEVMRIGGMRIIPIDVRIIAATNRDLKKLVQEGKFRKDLYYRLNVLTLNLSPLRERKKDIPYLIKDIFKKTGTKRKKIDESLKEALINHYWDGNIRELKNCIEYMIYLGSDRLTVNDLPPDFKNEENHFKDKKENKLFLELTLQENKLALYILNILRYKPAGRRTIYKYAIQEGFDVSEHKVRKIMEFLLGKGIIKYGEGRTGAKLTKFGNDIISKKINLRDDMREL</sequence>
<dbReference type="InterPro" id="IPR000014">
    <property type="entry name" value="PAS"/>
</dbReference>
<dbReference type="InterPro" id="IPR002078">
    <property type="entry name" value="Sigma_54_int"/>
</dbReference>
<dbReference type="PROSITE" id="PS50112">
    <property type="entry name" value="PAS"/>
    <property type="match status" value="1"/>
</dbReference>
<dbReference type="Gene3D" id="1.10.10.10">
    <property type="entry name" value="Winged helix-like DNA-binding domain superfamily/Winged helix DNA-binding domain"/>
    <property type="match status" value="1"/>
</dbReference>
<evidence type="ECO:0000313" key="6">
    <source>
        <dbReference type="Proteomes" id="UP000190285"/>
    </source>
</evidence>
<proteinExistence type="predicted"/>
<dbReference type="NCBIfam" id="TIGR00229">
    <property type="entry name" value="sensory_box"/>
    <property type="match status" value="1"/>
</dbReference>
<dbReference type="PANTHER" id="PTHR32071">
    <property type="entry name" value="TRANSCRIPTIONAL REGULATORY PROTEIN"/>
    <property type="match status" value="1"/>
</dbReference>
<dbReference type="CDD" id="cd00009">
    <property type="entry name" value="AAA"/>
    <property type="match status" value="1"/>
</dbReference>
<dbReference type="PANTHER" id="PTHR32071:SF57">
    <property type="entry name" value="C4-DICARBOXYLATE TRANSPORT TRANSCRIPTIONAL REGULATORY PROTEIN DCTD"/>
    <property type="match status" value="1"/>
</dbReference>
<dbReference type="InterPro" id="IPR058031">
    <property type="entry name" value="AAA_lid_NorR"/>
</dbReference>
<dbReference type="SMART" id="SM00091">
    <property type="entry name" value="PAS"/>
    <property type="match status" value="1"/>
</dbReference>
<name>A0A1T5M5K9_9FIRM</name>
<dbReference type="Gene3D" id="3.30.450.20">
    <property type="entry name" value="PAS domain"/>
    <property type="match status" value="1"/>
</dbReference>
<dbReference type="CDD" id="cd00130">
    <property type="entry name" value="PAS"/>
    <property type="match status" value="1"/>
</dbReference>
<dbReference type="PROSITE" id="PS50045">
    <property type="entry name" value="SIGMA54_INTERACT_4"/>
    <property type="match status" value="1"/>
</dbReference>
<accession>A0A1T5M5K9</accession>
<dbReference type="PROSITE" id="PS00675">
    <property type="entry name" value="SIGMA54_INTERACT_1"/>
    <property type="match status" value="1"/>
</dbReference>
<dbReference type="GO" id="GO:0006355">
    <property type="term" value="P:regulation of DNA-templated transcription"/>
    <property type="evidence" value="ECO:0007669"/>
    <property type="project" value="InterPro"/>
</dbReference>
<dbReference type="RefSeq" id="WP_079493979.1">
    <property type="nucleotide sequence ID" value="NZ_FUZT01000010.1"/>
</dbReference>
<dbReference type="InterPro" id="IPR036388">
    <property type="entry name" value="WH-like_DNA-bd_sf"/>
</dbReference>
<dbReference type="Proteomes" id="UP000190285">
    <property type="component" value="Unassembled WGS sequence"/>
</dbReference>
<keyword evidence="2" id="KW-0067">ATP-binding</keyword>